<keyword evidence="2" id="KW-1185">Reference proteome</keyword>
<organism evidence="1 2">
    <name type="scientific">Lactobacillus phage Bacchae</name>
    <dbReference type="NCBI Taxonomy" id="2079429"/>
    <lineage>
        <taxon>Viruses</taxon>
        <taxon>Duplodnaviria</taxon>
        <taxon>Heunggongvirae</taxon>
        <taxon>Uroviricota</taxon>
        <taxon>Caudoviricetes</taxon>
        <taxon>Herelleviridae</taxon>
        <taxon>Harbinvirus</taxon>
        <taxon>Harbinvirus bacchae</taxon>
    </lineage>
</organism>
<dbReference type="GeneID" id="54988585"/>
<dbReference type="KEGG" id="vg:54988585"/>
<reference evidence="1 2" key="1">
    <citation type="submission" date="2018-01" db="EMBL/GenBank/DDBJ databases">
        <title>Lactobacillus phages that infect wine-derived L. plantarum strains.</title>
        <authorList>
            <person name="Kyrkou I."/>
            <person name="Hestbjerg Hansen L."/>
        </authorList>
    </citation>
    <scope>NUCLEOTIDE SEQUENCE [LARGE SCALE GENOMIC DNA]</scope>
</reference>
<evidence type="ECO:0000313" key="2">
    <source>
        <dbReference type="Proteomes" id="UP000241463"/>
    </source>
</evidence>
<dbReference type="Proteomes" id="UP000241463">
    <property type="component" value="Segment"/>
</dbReference>
<dbReference type="RefSeq" id="YP_009798140.1">
    <property type="nucleotide sequence ID" value="NC_047924.1"/>
</dbReference>
<sequence>MPDSFLAFDEANSYLDKQQRSLNYFNRIKILSVVDKTSIDLKNTNGYNRAAYINKLNHLSKLPTTSIVLTESALKEHKAKPISVAEFKHLADELNNDDDSMQVEVESQVGLLIVEPQSQAEAMRKLIRKFWKQGHTMNGDWKVPIVSGQDAKFVNMNIDMGESNDAMGDQEEDLYEQVKKVTNDPEYERKLDARIEEAYTNKMRSDKFLREEDFTVYPEFMDGTNKQIEHAAQHDIDIINSVFHTNTAKFVNTKEEKDEEY</sequence>
<dbReference type="EMBL" id="MG765277">
    <property type="protein sequence ID" value="AUV60036.1"/>
    <property type="molecule type" value="Genomic_DNA"/>
</dbReference>
<name>A0A2K9VCW0_9CAUD</name>
<evidence type="ECO:0000313" key="1">
    <source>
        <dbReference type="EMBL" id="AUV60036.1"/>
    </source>
</evidence>
<proteinExistence type="predicted"/>
<accession>A0A2K9VCW0</accession>
<protein>
    <submittedName>
        <fullName evidence="1">Uncharacterized protein</fullName>
    </submittedName>
</protein>